<evidence type="ECO:0000256" key="2">
    <source>
        <dbReference type="ARBA" id="ARBA00022737"/>
    </source>
</evidence>
<feature type="compositionally biased region" description="Basic residues" evidence="3">
    <location>
        <begin position="20"/>
        <end position="33"/>
    </location>
</feature>
<organism evidence="5 6">
    <name type="scientific">Potamilus streckersoni</name>
    <dbReference type="NCBI Taxonomy" id="2493646"/>
    <lineage>
        <taxon>Eukaryota</taxon>
        <taxon>Metazoa</taxon>
        <taxon>Spiralia</taxon>
        <taxon>Lophotrochozoa</taxon>
        <taxon>Mollusca</taxon>
        <taxon>Bivalvia</taxon>
        <taxon>Autobranchia</taxon>
        <taxon>Heteroconchia</taxon>
        <taxon>Palaeoheterodonta</taxon>
        <taxon>Unionida</taxon>
        <taxon>Unionoidea</taxon>
        <taxon>Unionidae</taxon>
        <taxon>Ambleminae</taxon>
        <taxon>Lampsilini</taxon>
        <taxon>Potamilus</taxon>
    </lineage>
</organism>
<dbReference type="SMART" id="SM00369">
    <property type="entry name" value="LRR_TYP"/>
    <property type="match status" value="3"/>
</dbReference>
<evidence type="ECO:0000259" key="4">
    <source>
        <dbReference type="Pfam" id="PF23598"/>
    </source>
</evidence>
<dbReference type="InterPro" id="IPR003591">
    <property type="entry name" value="Leu-rich_rpt_typical-subtyp"/>
</dbReference>
<keyword evidence="1" id="KW-0433">Leucine-rich repeat</keyword>
<accession>A0AAE0RNT5</accession>
<proteinExistence type="predicted"/>
<comment type="caution">
    <text evidence="5">The sequence shown here is derived from an EMBL/GenBank/DDBJ whole genome shotgun (WGS) entry which is preliminary data.</text>
</comment>
<dbReference type="InterPro" id="IPR050216">
    <property type="entry name" value="LRR_domain-containing"/>
</dbReference>
<name>A0AAE0RNT5_9BIVA</name>
<dbReference type="InterPro" id="IPR032675">
    <property type="entry name" value="LRR_dom_sf"/>
</dbReference>
<dbReference type="Pfam" id="PF23598">
    <property type="entry name" value="LRR_14"/>
    <property type="match status" value="1"/>
</dbReference>
<dbReference type="InterPro" id="IPR055414">
    <property type="entry name" value="LRR_R13L4/SHOC2-like"/>
</dbReference>
<feature type="region of interest" description="Disordered" evidence="3">
    <location>
        <begin position="20"/>
        <end position="41"/>
    </location>
</feature>
<dbReference type="GO" id="GO:0005737">
    <property type="term" value="C:cytoplasm"/>
    <property type="evidence" value="ECO:0007669"/>
    <property type="project" value="TreeGrafter"/>
</dbReference>
<reference evidence="5" key="1">
    <citation type="journal article" date="2021" name="Genome Biol. Evol.">
        <title>A High-Quality Reference Genome for a Parasitic Bivalve with Doubly Uniparental Inheritance (Bivalvia: Unionida).</title>
        <authorList>
            <person name="Smith C.H."/>
        </authorList>
    </citation>
    <scope>NUCLEOTIDE SEQUENCE</scope>
    <source>
        <strain evidence="5">CHS0354</strain>
    </source>
</reference>
<dbReference type="PROSITE" id="PS51450">
    <property type="entry name" value="LRR"/>
    <property type="match status" value="1"/>
</dbReference>
<dbReference type="EMBL" id="JAEAOA010000213">
    <property type="protein sequence ID" value="KAK3576829.1"/>
    <property type="molecule type" value="Genomic_DNA"/>
</dbReference>
<gene>
    <name evidence="5" type="ORF">CHS0354_002620</name>
</gene>
<evidence type="ECO:0000313" key="6">
    <source>
        <dbReference type="Proteomes" id="UP001195483"/>
    </source>
</evidence>
<feature type="region of interest" description="Disordered" evidence="3">
    <location>
        <begin position="62"/>
        <end position="104"/>
    </location>
</feature>
<dbReference type="PANTHER" id="PTHR48051:SF54">
    <property type="entry name" value="LEUCINE-RICH REPEAT-CONTAINING PROTEIN"/>
    <property type="match status" value="1"/>
</dbReference>
<dbReference type="AlphaFoldDB" id="A0AAE0RNT5"/>
<evidence type="ECO:0000256" key="3">
    <source>
        <dbReference type="SAM" id="MobiDB-lite"/>
    </source>
</evidence>
<sequence>MMAASAPSLMVIPGLKSKKNLTGKLLRRPRPPKRLSPLPLNTTSVKGIQEFIESFDIEALPESPLPPDNDVSTQHFPSPTPSVVPSLVSPPPSESNPQRSPLHTTFVSPQSRISFLSREEKRYVLDPVFRDHTSLGTYVDGKSLVKPFKPRGPEPFPARPPRRDPEIFHSIDVVDDIRFYHPPQFTLDNFLIHIAEAQNIPFMKVREAVYSKHNYKRLTKIIAEKLLPSEKTVHLLNVTPEDKEIPPAEPRIPQRQLLIEMASMIKQHVRDILNTEVKSVIKPLRKYSPSYQEGFTPHTEIILVEDDTAEVASRSVQIRQDTELPAKDAVFHSARSRFFQGSGRSQSPFTVAEDGMISPSELAVLDSLVNGGKALSLKAHFISELPDISPLAGTITYLNLSFNDFTMLPPEVTNIKQLEILKLRNNPLRELPVDIYHLKHLRTLVVSFCQLNSLPMNIFRLQHLRHLDLSYNKLTFIQNEICHLQNLKELNMEGNQLPAMPSGALRLHLDFLNVKNNYMHPLFWRENTQNEPQRLIDLACLTLYKAERHKESGSIPESVLRILKSHMGRCDCCKGISFGPGLRIIRPVSRFFNIFNLPFMFRACSPECLYKFKHKTQTLSEILYGKDSEMPDD</sequence>
<reference evidence="5" key="2">
    <citation type="journal article" date="2021" name="Genome Biol. Evol.">
        <title>Developing a high-quality reference genome for a parasitic bivalve with doubly uniparental inheritance (Bivalvia: Unionida).</title>
        <authorList>
            <person name="Smith C.H."/>
        </authorList>
    </citation>
    <scope>NUCLEOTIDE SEQUENCE</scope>
    <source>
        <strain evidence="5">CHS0354</strain>
        <tissue evidence="5">Mantle</tissue>
    </source>
</reference>
<dbReference type="SUPFAM" id="SSF52058">
    <property type="entry name" value="L domain-like"/>
    <property type="match status" value="1"/>
</dbReference>
<feature type="domain" description="Disease resistance R13L4/SHOC-2-like LRR" evidence="4">
    <location>
        <begin position="396"/>
        <end position="492"/>
    </location>
</feature>
<feature type="compositionally biased region" description="Pro residues" evidence="3">
    <location>
        <begin position="78"/>
        <end position="94"/>
    </location>
</feature>
<dbReference type="Gene3D" id="3.80.10.10">
    <property type="entry name" value="Ribonuclease Inhibitor"/>
    <property type="match status" value="1"/>
</dbReference>
<protein>
    <recommendedName>
        <fullName evidence="4">Disease resistance R13L4/SHOC-2-like LRR domain-containing protein</fullName>
    </recommendedName>
</protein>
<evidence type="ECO:0000313" key="5">
    <source>
        <dbReference type="EMBL" id="KAK3576829.1"/>
    </source>
</evidence>
<evidence type="ECO:0000256" key="1">
    <source>
        <dbReference type="ARBA" id="ARBA00022614"/>
    </source>
</evidence>
<dbReference type="Proteomes" id="UP001195483">
    <property type="component" value="Unassembled WGS sequence"/>
</dbReference>
<reference evidence="5" key="3">
    <citation type="submission" date="2023-05" db="EMBL/GenBank/DDBJ databases">
        <authorList>
            <person name="Smith C.H."/>
        </authorList>
    </citation>
    <scope>NUCLEOTIDE SEQUENCE</scope>
    <source>
        <strain evidence="5">CHS0354</strain>
        <tissue evidence="5">Mantle</tissue>
    </source>
</reference>
<keyword evidence="2" id="KW-0677">Repeat</keyword>
<dbReference type="PANTHER" id="PTHR48051">
    <property type="match status" value="1"/>
</dbReference>
<dbReference type="InterPro" id="IPR001611">
    <property type="entry name" value="Leu-rich_rpt"/>
</dbReference>
<keyword evidence="6" id="KW-1185">Reference proteome</keyword>